<dbReference type="InterPro" id="IPR008030">
    <property type="entry name" value="NmrA-like"/>
</dbReference>
<dbReference type="InterPro" id="IPR036291">
    <property type="entry name" value="NAD(P)-bd_dom_sf"/>
</dbReference>
<dbReference type="Proteomes" id="UP000031246">
    <property type="component" value="Unassembled WGS sequence"/>
</dbReference>
<sequence>MILITGATGNLGATVIDYLLTKVAPTEIAAFVRSEEKAATLKAKGIDVRIGNFDDVHSLEKAMNGIDNVLLVSSPDHGKLLQQHKNVVDAAKKADVKHLAYTGIALKDASASTLKLMLEAHFQTEDYIKASNVPYTILRNTLYADAIPIFIGDKAFELGIYLPAENAKVPFVLHRELGEAAGNVLLQPGHENKTYTLTASKFYTYTDVANILTQLTGKTVTYYLNADVKTFEGELRKVGVPDPAIAAISGFIADKRSGQYEILNNDLEKLLGRRPLALRESLKEIYSL</sequence>
<gene>
    <name evidence="2" type="ORF">OC25_25770</name>
</gene>
<dbReference type="Gene3D" id="3.90.25.10">
    <property type="entry name" value="UDP-galactose 4-epimerase, domain 1"/>
    <property type="match status" value="1"/>
</dbReference>
<dbReference type="InterPro" id="IPR052718">
    <property type="entry name" value="NmrA-type_oxidoreductase"/>
</dbReference>
<comment type="caution">
    <text evidence="2">The sequence shown here is derived from an EMBL/GenBank/DDBJ whole genome shotgun (WGS) entry which is preliminary data.</text>
</comment>
<dbReference type="Gene3D" id="3.40.50.720">
    <property type="entry name" value="NAD(P)-binding Rossmann-like Domain"/>
    <property type="match status" value="1"/>
</dbReference>
<dbReference type="EMBL" id="JSYN01000047">
    <property type="protein sequence ID" value="KIA88940.1"/>
    <property type="molecule type" value="Genomic_DNA"/>
</dbReference>
<accession>A0A0C1D591</accession>
<dbReference type="RefSeq" id="WP_039483080.1">
    <property type="nucleotide sequence ID" value="NZ_JSYN01000047.1"/>
</dbReference>
<organism evidence="2 3">
    <name type="scientific">Pedobacter kyungheensis</name>
    <dbReference type="NCBI Taxonomy" id="1069985"/>
    <lineage>
        <taxon>Bacteria</taxon>
        <taxon>Pseudomonadati</taxon>
        <taxon>Bacteroidota</taxon>
        <taxon>Sphingobacteriia</taxon>
        <taxon>Sphingobacteriales</taxon>
        <taxon>Sphingobacteriaceae</taxon>
        <taxon>Pedobacter</taxon>
    </lineage>
</organism>
<dbReference type="SUPFAM" id="SSF51735">
    <property type="entry name" value="NAD(P)-binding Rossmann-fold domains"/>
    <property type="match status" value="1"/>
</dbReference>
<keyword evidence="3" id="KW-1185">Reference proteome</keyword>
<dbReference type="AlphaFoldDB" id="A0A0C1D591"/>
<dbReference type="OrthoDB" id="9780595at2"/>
<protein>
    <submittedName>
        <fullName evidence="2">NmrA family transcriptional regulator</fullName>
    </submittedName>
</protein>
<proteinExistence type="predicted"/>
<evidence type="ECO:0000313" key="3">
    <source>
        <dbReference type="Proteomes" id="UP000031246"/>
    </source>
</evidence>
<dbReference type="PANTHER" id="PTHR47129">
    <property type="entry name" value="QUINONE OXIDOREDUCTASE 2"/>
    <property type="match status" value="1"/>
</dbReference>
<dbReference type="PANTHER" id="PTHR47129:SF1">
    <property type="entry name" value="NMRA-LIKE DOMAIN-CONTAINING PROTEIN"/>
    <property type="match status" value="1"/>
</dbReference>
<reference evidence="2 3" key="1">
    <citation type="submission" date="2014-10" db="EMBL/GenBank/DDBJ databases">
        <title>Pedobacter Kyungheensis.</title>
        <authorList>
            <person name="Anderson B.M."/>
            <person name="Newman J.D."/>
        </authorList>
    </citation>
    <scope>NUCLEOTIDE SEQUENCE [LARGE SCALE GENOMIC DNA]</scope>
    <source>
        <strain evidence="2 3">KACC 16221</strain>
    </source>
</reference>
<dbReference type="Pfam" id="PF05368">
    <property type="entry name" value="NmrA"/>
    <property type="match status" value="1"/>
</dbReference>
<dbReference type="CDD" id="cd05269">
    <property type="entry name" value="TMR_SDR_a"/>
    <property type="match status" value="1"/>
</dbReference>
<name>A0A0C1D591_9SPHI</name>
<evidence type="ECO:0000259" key="1">
    <source>
        <dbReference type="Pfam" id="PF05368"/>
    </source>
</evidence>
<evidence type="ECO:0000313" key="2">
    <source>
        <dbReference type="EMBL" id="KIA88940.1"/>
    </source>
</evidence>
<feature type="domain" description="NmrA-like" evidence="1">
    <location>
        <begin position="2"/>
        <end position="244"/>
    </location>
</feature>